<feature type="compositionally biased region" description="Basic and acidic residues" evidence="6">
    <location>
        <begin position="491"/>
        <end position="506"/>
    </location>
</feature>
<keyword evidence="5" id="KW-0813">Transport</keyword>
<feature type="region of interest" description="Disordered" evidence="6">
    <location>
        <begin position="491"/>
        <end position="513"/>
    </location>
</feature>
<dbReference type="SUPFAM" id="SSF103473">
    <property type="entry name" value="MFS general substrate transporter"/>
    <property type="match status" value="1"/>
</dbReference>
<keyword evidence="10" id="KW-0762">Sugar transport</keyword>
<dbReference type="Proteomes" id="UP001190640">
    <property type="component" value="Chromosome 6"/>
</dbReference>
<dbReference type="GeneID" id="129331957"/>
<comment type="subcellular location">
    <subcellularLocation>
        <location evidence="1">Membrane</location>
        <topology evidence="1">Multi-pass membrane protein</topology>
    </subcellularLocation>
</comment>
<keyword evidence="4 7" id="KW-0472">Membrane</keyword>
<evidence type="ECO:0000256" key="3">
    <source>
        <dbReference type="ARBA" id="ARBA00022989"/>
    </source>
</evidence>
<evidence type="ECO:0000256" key="5">
    <source>
        <dbReference type="RuleBase" id="RU003346"/>
    </source>
</evidence>
<proteinExistence type="inferred from homology"/>
<dbReference type="FunFam" id="1.20.1250.20:FF:000029">
    <property type="entry name" value="solute carrier family 2, facilitated glucose transporter member 4"/>
    <property type="match status" value="1"/>
</dbReference>
<dbReference type="Pfam" id="PF00083">
    <property type="entry name" value="Sugar_tr"/>
    <property type="match status" value="1"/>
</dbReference>
<feature type="domain" description="Major facilitator superfamily (MFS) profile" evidence="8">
    <location>
        <begin position="20"/>
        <end position="476"/>
    </location>
</feature>
<feature type="transmembrane region" description="Helical" evidence="7">
    <location>
        <begin position="327"/>
        <end position="348"/>
    </location>
</feature>
<accession>A0AA97JK18</accession>
<dbReference type="InterPro" id="IPR036259">
    <property type="entry name" value="MFS_trans_sf"/>
</dbReference>
<evidence type="ECO:0000256" key="1">
    <source>
        <dbReference type="ARBA" id="ARBA00004141"/>
    </source>
</evidence>
<dbReference type="GO" id="GO:0005903">
    <property type="term" value="C:brush border"/>
    <property type="evidence" value="ECO:0007669"/>
    <property type="project" value="TreeGrafter"/>
</dbReference>
<dbReference type="InterPro" id="IPR020846">
    <property type="entry name" value="MFS_dom"/>
</dbReference>
<evidence type="ECO:0000313" key="10">
    <source>
        <dbReference type="RefSeq" id="XP_054838634.1"/>
    </source>
</evidence>
<feature type="transmembrane region" description="Helical" evidence="7">
    <location>
        <begin position="383"/>
        <end position="402"/>
    </location>
</feature>
<keyword evidence="3 7" id="KW-1133">Transmembrane helix</keyword>
<dbReference type="GO" id="GO:0005886">
    <property type="term" value="C:plasma membrane"/>
    <property type="evidence" value="ECO:0007669"/>
    <property type="project" value="TreeGrafter"/>
</dbReference>
<evidence type="ECO:0000256" key="2">
    <source>
        <dbReference type="ARBA" id="ARBA00022692"/>
    </source>
</evidence>
<keyword evidence="2 7" id="KW-0812">Transmembrane</keyword>
<evidence type="ECO:0000313" key="9">
    <source>
        <dbReference type="Proteomes" id="UP001190640"/>
    </source>
</evidence>
<feature type="transmembrane region" description="Helical" evidence="7">
    <location>
        <begin position="115"/>
        <end position="133"/>
    </location>
</feature>
<feature type="transmembrane region" description="Helical" evidence="7">
    <location>
        <begin position="423"/>
        <end position="446"/>
    </location>
</feature>
<dbReference type="NCBIfam" id="TIGR00879">
    <property type="entry name" value="SP"/>
    <property type="match status" value="1"/>
</dbReference>
<evidence type="ECO:0000256" key="4">
    <source>
        <dbReference type="ARBA" id="ARBA00023136"/>
    </source>
</evidence>
<keyword evidence="9" id="KW-1185">Reference proteome</keyword>
<feature type="transmembrane region" description="Helical" evidence="7">
    <location>
        <begin position="176"/>
        <end position="199"/>
    </location>
</feature>
<evidence type="ECO:0000256" key="7">
    <source>
        <dbReference type="SAM" id="Phobius"/>
    </source>
</evidence>
<dbReference type="PROSITE" id="PS00217">
    <property type="entry name" value="SUGAR_TRANSPORT_2"/>
    <property type="match status" value="1"/>
</dbReference>
<dbReference type="AlphaFoldDB" id="A0AA97JK18"/>
<dbReference type="InterPro" id="IPR005828">
    <property type="entry name" value="MFS_sugar_transport-like"/>
</dbReference>
<feature type="transmembrane region" description="Helical" evidence="7">
    <location>
        <begin position="139"/>
        <end position="164"/>
    </location>
</feature>
<feature type="transmembrane region" description="Helical" evidence="7">
    <location>
        <begin position="452"/>
        <end position="470"/>
    </location>
</feature>
<feature type="transmembrane region" description="Helical" evidence="7">
    <location>
        <begin position="292"/>
        <end position="315"/>
    </location>
</feature>
<dbReference type="PANTHER" id="PTHR23503:SF27">
    <property type="entry name" value="SOLUTE CARRIER FAMILY 2, FACILITATED GLUCOSE TRANSPORTER MEMBER 2"/>
    <property type="match status" value="1"/>
</dbReference>
<dbReference type="GO" id="GO:0046323">
    <property type="term" value="P:D-glucose import"/>
    <property type="evidence" value="ECO:0007669"/>
    <property type="project" value="TreeGrafter"/>
</dbReference>
<comment type="similarity">
    <text evidence="5">Belongs to the major facilitator superfamily. Sugar transporter (TC 2.A.1.1) family.</text>
</comment>
<dbReference type="KEGG" id="emc:129331957"/>
<dbReference type="RefSeq" id="XP_054838634.1">
    <property type="nucleotide sequence ID" value="XM_054982659.1"/>
</dbReference>
<dbReference type="CTD" id="6514"/>
<evidence type="ECO:0000256" key="6">
    <source>
        <dbReference type="SAM" id="MobiDB-lite"/>
    </source>
</evidence>
<gene>
    <name evidence="10" type="primary">SLC2A2</name>
</gene>
<dbReference type="GO" id="GO:0070837">
    <property type="term" value="P:dehydroascorbic acid transport"/>
    <property type="evidence" value="ECO:0007669"/>
    <property type="project" value="TreeGrafter"/>
</dbReference>
<dbReference type="PRINTS" id="PR00171">
    <property type="entry name" value="SUGRTRNSPORT"/>
</dbReference>
<organism evidence="9 10">
    <name type="scientific">Eublepharis macularius</name>
    <name type="common">Leopard gecko</name>
    <name type="synonym">Cyrtodactylus macularius</name>
    <dbReference type="NCBI Taxonomy" id="481883"/>
    <lineage>
        <taxon>Eukaryota</taxon>
        <taxon>Metazoa</taxon>
        <taxon>Chordata</taxon>
        <taxon>Craniata</taxon>
        <taxon>Vertebrata</taxon>
        <taxon>Euteleostomi</taxon>
        <taxon>Lepidosauria</taxon>
        <taxon>Squamata</taxon>
        <taxon>Bifurcata</taxon>
        <taxon>Gekkota</taxon>
        <taxon>Eublepharidae</taxon>
        <taxon>Eublepharinae</taxon>
        <taxon>Eublepharis</taxon>
    </lineage>
</organism>
<dbReference type="PANTHER" id="PTHR23503">
    <property type="entry name" value="SOLUTE CARRIER FAMILY 2"/>
    <property type="match status" value="1"/>
</dbReference>
<dbReference type="InterPro" id="IPR005829">
    <property type="entry name" value="Sugar_transporter_CS"/>
</dbReference>
<feature type="transmembrane region" description="Helical" evidence="7">
    <location>
        <begin position="205"/>
        <end position="227"/>
    </location>
</feature>
<feature type="transmembrane region" description="Helical" evidence="7">
    <location>
        <begin position="12"/>
        <end position="33"/>
    </location>
</feature>
<evidence type="ECO:0000259" key="8">
    <source>
        <dbReference type="PROSITE" id="PS50850"/>
    </source>
</evidence>
<protein>
    <submittedName>
        <fullName evidence="10">Solute carrier family 2, facilitated glucose transporter member 2</fullName>
    </submittedName>
</protein>
<dbReference type="PROSITE" id="PS00216">
    <property type="entry name" value="SUGAR_TRANSPORT_1"/>
    <property type="match status" value="1"/>
</dbReference>
<sequence length="513" mass="56177">MGKKPKIKQKLYLTGSLIFAVFTAVLGFFQYGYCIGVINAPQKVIELHYARVLGILPAEDSTSGSNSTNAPPADIGKDPKITMYWSMSVATFAVGGMISSFAISWVGDKMGRIRAMQLLCLLSIIGNVFLGVAKMGPSHILIIAGRLITGLYGGIVSGIAPLYVGEIAPTPLRGALGTFHQLAIVIGILISQVLGLHFLLGNETLWPLLLALSGSAAVFQLLMLFLCPESPRYLYIKEGKQDEAKKSLLWLRGNYDPTAELEEMEREKEEASKEKPISILQLITSTTYRQPFVVAIMVHLAQQLSGINAIFYYSTDIFTEAGVSEPIYATIGVGAINTLFTVVALLLVEKAGRRVMFLGGMFGMFVCTVLMTVGLKFQNTYSWMSYISMLAIFIFVSAFELGPGPIPWFIVAELFSQGPRPSAVSLASFSNWFSNFLVGMCFQYIAKLLGPYVFLIFAGMIVAFSCFIYLKVPETKGKSFEEVAEEFRRMKKASGRDSKTATEMEHLGGNPQA</sequence>
<reference evidence="10" key="1">
    <citation type="submission" date="2025-08" db="UniProtKB">
        <authorList>
            <consortium name="RefSeq"/>
        </authorList>
    </citation>
    <scope>IDENTIFICATION</scope>
    <source>
        <tissue evidence="10">Blood</tissue>
    </source>
</reference>
<dbReference type="PROSITE" id="PS50850">
    <property type="entry name" value="MFS"/>
    <property type="match status" value="1"/>
</dbReference>
<feature type="transmembrane region" description="Helical" evidence="7">
    <location>
        <begin position="355"/>
        <end position="377"/>
    </location>
</feature>
<dbReference type="Gene3D" id="1.20.1250.20">
    <property type="entry name" value="MFS general substrate transporter like domains"/>
    <property type="match status" value="1"/>
</dbReference>
<feature type="transmembrane region" description="Helical" evidence="7">
    <location>
        <begin position="83"/>
        <end position="103"/>
    </location>
</feature>
<dbReference type="InterPro" id="IPR045263">
    <property type="entry name" value="GLUT"/>
</dbReference>
<name>A0AA97JK18_EUBMA</name>
<dbReference type="InterPro" id="IPR003663">
    <property type="entry name" value="Sugar/inositol_transpt"/>
</dbReference>
<dbReference type="GO" id="GO:0055056">
    <property type="term" value="F:D-glucose transmembrane transporter activity"/>
    <property type="evidence" value="ECO:0007669"/>
    <property type="project" value="TreeGrafter"/>
</dbReference>